<reference evidence="1 2" key="1">
    <citation type="submission" date="2024-10" db="EMBL/GenBank/DDBJ databases">
        <title>The Natural Products Discovery Center: Release of the First 8490 Sequenced Strains for Exploring Actinobacteria Biosynthetic Diversity.</title>
        <authorList>
            <person name="Kalkreuter E."/>
            <person name="Kautsar S.A."/>
            <person name="Yang D."/>
            <person name="Bader C.D."/>
            <person name="Teijaro C.N."/>
            <person name="Fluegel L."/>
            <person name="Davis C.M."/>
            <person name="Simpson J.R."/>
            <person name="Lauterbach L."/>
            <person name="Steele A.D."/>
            <person name="Gui C."/>
            <person name="Meng S."/>
            <person name="Li G."/>
            <person name="Viehrig K."/>
            <person name="Ye F."/>
            <person name="Su P."/>
            <person name="Kiefer A.F."/>
            <person name="Nichols A."/>
            <person name="Cepeda A.J."/>
            <person name="Yan W."/>
            <person name="Fan B."/>
            <person name="Jiang Y."/>
            <person name="Adhikari A."/>
            <person name="Zheng C.-J."/>
            <person name="Schuster L."/>
            <person name="Cowan T.M."/>
            <person name="Smanski M.J."/>
            <person name="Chevrette M.G."/>
            <person name="De Carvalho L.P.S."/>
            <person name="Shen B."/>
        </authorList>
    </citation>
    <scope>NUCLEOTIDE SEQUENCE [LARGE SCALE GENOMIC DNA]</scope>
    <source>
        <strain evidence="1 2">NPDC053399</strain>
    </source>
</reference>
<sequence>MTGGATDLWGEWQKHGAQGISGARALATELDRIAHQGGITSPVTTHRGLTARLRYLSNPPGREVLHKNGISTRLLRSWDRGAHPSRAKLEAVDRAYQDHRKANLVRSGALKRLLNNGGQGRRIEIYPVDQSRVDEKYRRPTLSERSVQARYIWDDLVAAWGRDDENALDEIWDDVITDLDSQYAAYAYVGSLGIGA</sequence>
<dbReference type="Proteomes" id="UP001614394">
    <property type="component" value="Unassembled WGS sequence"/>
</dbReference>
<organism evidence="1 2">
    <name type="scientific">Streptomyces fildesensis</name>
    <dbReference type="NCBI Taxonomy" id="375757"/>
    <lineage>
        <taxon>Bacteria</taxon>
        <taxon>Bacillati</taxon>
        <taxon>Actinomycetota</taxon>
        <taxon>Actinomycetes</taxon>
        <taxon>Kitasatosporales</taxon>
        <taxon>Streptomycetaceae</taxon>
        <taxon>Streptomyces</taxon>
    </lineage>
</organism>
<evidence type="ECO:0008006" key="3">
    <source>
        <dbReference type="Google" id="ProtNLM"/>
    </source>
</evidence>
<proteinExistence type="predicted"/>
<dbReference type="EMBL" id="JBITYG010000019">
    <property type="protein sequence ID" value="MFI9106579.1"/>
    <property type="molecule type" value="Genomic_DNA"/>
</dbReference>
<keyword evidence="2" id="KW-1185">Reference proteome</keyword>
<evidence type="ECO:0000313" key="1">
    <source>
        <dbReference type="EMBL" id="MFI9106579.1"/>
    </source>
</evidence>
<comment type="caution">
    <text evidence="1">The sequence shown here is derived from an EMBL/GenBank/DDBJ whole genome shotgun (WGS) entry which is preliminary data.</text>
</comment>
<dbReference type="RefSeq" id="WP_399658195.1">
    <property type="nucleotide sequence ID" value="NZ_JBITYG010000019.1"/>
</dbReference>
<gene>
    <name evidence="1" type="ORF">ACIGXA_39390</name>
</gene>
<name>A0ABW8CJE8_9ACTN</name>
<accession>A0ABW8CJE8</accession>
<protein>
    <recommendedName>
        <fullName evidence="3">Transcriptional regulator</fullName>
    </recommendedName>
</protein>
<evidence type="ECO:0000313" key="2">
    <source>
        <dbReference type="Proteomes" id="UP001614394"/>
    </source>
</evidence>